<proteinExistence type="predicted"/>
<organism evidence="1 2">
    <name type="scientific">Cupriavidus taiwanensis</name>
    <dbReference type="NCBI Taxonomy" id="164546"/>
    <lineage>
        <taxon>Bacteria</taxon>
        <taxon>Pseudomonadati</taxon>
        <taxon>Pseudomonadota</taxon>
        <taxon>Betaproteobacteria</taxon>
        <taxon>Burkholderiales</taxon>
        <taxon>Burkholderiaceae</taxon>
        <taxon>Cupriavidus</taxon>
    </lineage>
</organism>
<protein>
    <submittedName>
        <fullName evidence="1">Uncharacterized protein</fullName>
    </submittedName>
</protein>
<evidence type="ECO:0000313" key="2">
    <source>
        <dbReference type="Proteomes" id="UP000254259"/>
    </source>
</evidence>
<sequence length="91" mass="10118">MLDKKNNLLRCAACRNGARAIDMAGRREAKITPFTACTPAARICPARNAKCLLSNAEAGIEASRETVQTLESRCHRTQPYLRRPSFSIRAR</sequence>
<dbReference type="AlphaFoldDB" id="A0A9Q7UPS6"/>
<dbReference type="EMBL" id="LT984813">
    <property type="protein sequence ID" value="SPD63998.1"/>
    <property type="molecule type" value="Genomic_DNA"/>
</dbReference>
<gene>
    <name evidence="1" type="ORF">CBM2636_11014</name>
</gene>
<accession>A0A9Q7UPS6</accession>
<name>A0A9Q7UPS6_9BURK</name>
<dbReference type="Proteomes" id="UP000254259">
    <property type="component" value="Chromosome CBM2636"/>
</dbReference>
<reference evidence="1 2" key="1">
    <citation type="submission" date="2018-01" db="EMBL/GenBank/DDBJ databases">
        <authorList>
            <person name="Clerissi C."/>
        </authorList>
    </citation>
    <scope>NUCLEOTIDE SEQUENCE [LARGE SCALE GENOMIC DNA]</scope>
    <source>
        <strain evidence="1">Cupriavidus taiwanensis SWF 66322</strain>
    </source>
</reference>
<evidence type="ECO:0000313" key="1">
    <source>
        <dbReference type="EMBL" id="SPD63998.1"/>
    </source>
</evidence>